<dbReference type="Gene3D" id="2.170.130.10">
    <property type="entry name" value="TonB-dependent receptor, plug domain"/>
    <property type="match status" value="1"/>
</dbReference>
<comment type="similarity">
    <text evidence="10">Belongs to the TonB-dependent receptor family.</text>
</comment>
<name>A0ABZ0IW97_9BACT</name>
<evidence type="ECO:0000256" key="3">
    <source>
        <dbReference type="ARBA" id="ARBA00022452"/>
    </source>
</evidence>
<evidence type="ECO:0000259" key="12">
    <source>
        <dbReference type="Pfam" id="PF00593"/>
    </source>
</evidence>
<feature type="signal peptide" evidence="11">
    <location>
        <begin position="1"/>
        <end position="23"/>
    </location>
</feature>
<dbReference type="InterPro" id="IPR039426">
    <property type="entry name" value="TonB-dep_rcpt-like"/>
</dbReference>
<protein>
    <submittedName>
        <fullName evidence="14">TonB-dependent receptor</fullName>
    </submittedName>
</protein>
<feature type="domain" description="TonB-dependent receptor plug" evidence="13">
    <location>
        <begin position="122"/>
        <end position="230"/>
    </location>
</feature>
<dbReference type="SUPFAM" id="SSF56935">
    <property type="entry name" value="Porins"/>
    <property type="match status" value="1"/>
</dbReference>
<feature type="chain" id="PRO_5046645180" evidence="11">
    <location>
        <begin position="24"/>
        <end position="982"/>
    </location>
</feature>
<comment type="subcellular location">
    <subcellularLocation>
        <location evidence="1">Cell outer membrane</location>
        <topology evidence="1">Multi-pass membrane protein</topology>
    </subcellularLocation>
</comment>
<keyword evidence="9" id="KW-0998">Cell outer membrane</keyword>
<dbReference type="InterPro" id="IPR000531">
    <property type="entry name" value="Beta-barrel_TonB"/>
</dbReference>
<dbReference type="Pfam" id="PF13715">
    <property type="entry name" value="CarbopepD_reg_2"/>
    <property type="match status" value="1"/>
</dbReference>
<evidence type="ECO:0000256" key="10">
    <source>
        <dbReference type="RuleBase" id="RU003357"/>
    </source>
</evidence>
<dbReference type="Gene3D" id="2.40.170.20">
    <property type="entry name" value="TonB-dependent receptor, beta-barrel domain"/>
    <property type="match status" value="1"/>
</dbReference>
<keyword evidence="3" id="KW-1134">Transmembrane beta strand</keyword>
<dbReference type="Pfam" id="PF07715">
    <property type="entry name" value="Plug"/>
    <property type="match status" value="1"/>
</dbReference>
<keyword evidence="5 11" id="KW-0732">Signal</keyword>
<keyword evidence="7 10" id="KW-0472">Membrane</keyword>
<evidence type="ECO:0000313" key="14">
    <source>
        <dbReference type="EMBL" id="WOK08384.1"/>
    </source>
</evidence>
<evidence type="ECO:0000259" key="13">
    <source>
        <dbReference type="Pfam" id="PF07715"/>
    </source>
</evidence>
<evidence type="ECO:0000256" key="6">
    <source>
        <dbReference type="ARBA" id="ARBA00023077"/>
    </source>
</evidence>
<dbReference type="RefSeq" id="WP_317491025.1">
    <property type="nucleotide sequence ID" value="NZ_CP136051.1"/>
</dbReference>
<dbReference type="PANTHER" id="PTHR30069:SF29">
    <property type="entry name" value="HEMOGLOBIN AND HEMOGLOBIN-HAPTOGLOBIN-BINDING PROTEIN 1-RELATED"/>
    <property type="match status" value="1"/>
</dbReference>
<feature type="domain" description="TonB-dependent receptor-like beta-barrel" evidence="12">
    <location>
        <begin position="469"/>
        <end position="952"/>
    </location>
</feature>
<evidence type="ECO:0000256" key="8">
    <source>
        <dbReference type="ARBA" id="ARBA00023170"/>
    </source>
</evidence>
<proteinExistence type="inferred from homology"/>
<evidence type="ECO:0000256" key="9">
    <source>
        <dbReference type="ARBA" id="ARBA00023237"/>
    </source>
</evidence>
<evidence type="ECO:0000256" key="1">
    <source>
        <dbReference type="ARBA" id="ARBA00004571"/>
    </source>
</evidence>
<keyword evidence="4" id="KW-0812">Transmembrane</keyword>
<evidence type="ECO:0000256" key="11">
    <source>
        <dbReference type="SAM" id="SignalP"/>
    </source>
</evidence>
<dbReference type="Gene3D" id="2.60.40.1120">
    <property type="entry name" value="Carboxypeptidase-like, regulatory domain"/>
    <property type="match status" value="1"/>
</dbReference>
<reference evidence="14 15" key="1">
    <citation type="journal article" date="2023" name="Microbiol. Resour. Announc.">
        <title>Complete Genome Sequence of Imperialibacter roseus strain P4T.</title>
        <authorList>
            <person name="Tizabi D.R."/>
            <person name="Bachvaroff T."/>
            <person name="Hill R.T."/>
        </authorList>
    </citation>
    <scope>NUCLEOTIDE SEQUENCE [LARGE SCALE GENOMIC DNA]</scope>
    <source>
        <strain evidence="14 15">P4T</strain>
    </source>
</reference>
<dbReference type="InterPro" id="IPR036942">
    <property type="entry name" value="Beta-barrel_TonB_sf"/>
</dbReference>
<keyword evidence="2" id="KW-0813">Transport</keyword>
<evidence type="ECO:0000313" key="15">
    <source>
        <dbReference type="Proteomes" id="UP001302349"/>
    </source>
</evidence>
<gene>
    <name evidence="14" type="ORF">RT717_06995</name>
</gene>
<dbReference type="InterPro" id="IPR012910">
    <property type="entry name" value="Plug_dom"/>
</dbReference>
<evidence type="ECO:0000256" key="7">
    <source>
        <dbReference type="ARBA" id="ARBA00023136"/>
    </source>
</evidence>
<evidence type="ECO:0000256" key="2">
    <source>
        <dbReference type="ARBA" id="ARBA00022448"/>
    </source>
</evidence>
<sequence length="982" mass="107710">MKKISTCLNLLFLLLFAASTAIAQTSISGKITDAANGDGLAGVNILVKGKVLGTVTDINGNFKLSVSDAPPFTLQISYIGYTTQEFVVSNAAMSNIDIKMQEQTMLGQEVVISASRVEESILESPVSIEKMDILAVQSTAADNYYKGIASLKGVDVTSSSINFQIINTRGFANTGNTRFVQLTDGMDTQAPALNFPIGNLNGPSELDVESVELIPGASSALYGPNAFNGILLVNSKSPFEYQGVSAFSKVGINHVGGGEKSGHDAAPLYEGALRYAKSFNNKFAFKVNLAYSKAEDWHGTSDVDREIARTPEGFSSNPGSDRLHYMGDEASINLAIFPLSANWNVLARNAVFEPGVSAQTYAAAGDLPSNVVSVTPYKEVDLIDYGAENKKASVGLFYRPNDRMELSYLFNGGWGTSIYTGAQRYSLNNFGIMQHRLQLRGDNFYVRAYTTRENSGDSYITEFLAKRVNDLAAARVNPNFDVSSALGNYGIEYLRYLYNSGYAPGDVNALSDAERIQVQQAGHAYARGVFNDLFVLDPNSKEFQDIKKRALVGVVPKGPGFNDRTNLYHAEGQYDFKNEIDFMELQVGASYRLYELNSGGTIFDDADAPITIAEQGIYTQFGKWIGDRKVKLSGSVRYDKNQNFKGRVNPRLSAVWKVKENHNLRASFQTGFRIPTTQGQHIDLSIISARLLGGLPRYAEKYNLTEVSSTGVPLGYEGFSVQNYGTAVFNQGATPAAIFNPANIALLTPVTTFNPVKPEQVKSFEIGYKTLIQNKLLIDAGYYYNIYDDFISQIRIRKATEYTSATAPSPELVGTPNYATILNGTDLNTFQIYTNIDQTVTSQGTAIGLTYNLSRGYTISANHSWNVLNDVPENFLAEYNTPEHKVNVSFANRKLTDIIGFNVAMRWQTEFEWQSSFVAPAFGMVPAYTTVDAQMSFKLPNIKSMLKVGGSNILNTYYIQSLGGPNIGAIYYVSLTFDELMN</sequence>
<keyword evidence="15" id="KW-1185">Reference proteome</keyword>
<evidence type="ECO:0000256" key="4">
    <source>
        <dbReference type="ARBA" id="ARBA00022692"/>
    </source>
</evidence>
<dbReference type="Proteomes" id="UP001302349">
    <property type="component" value="Chromosome"/>
</dbReference>
<evidence type="ECO:0000256" key="5">
    <source>
        <dbReference type="ARBA" id="ARBA00022729"/>
    </source>
</evidence>
<dbReference type="InterPro" id="IPR037066">
    <property type="entry name" value="Plug_dom_sf"/>
</dbReference>
<keyword evidence="6 10" id="KW-0798">TonB box</keyword>
<dbReference type="Pfam" id="PF00593">
    <property type="entry name" value="TonB_dep_Rec_b-barrel"/>
    <property type="match status" value="1"/>
</dbReference>
<dbReference type="SUPFAM" id="SSF49464">
    <property type="entry name" value="Carboxypeptidase regulatory domain-like"/>
    <property type="match status" value="1"/>
</dbReference>
<dbReference type="EMBL" id="CP136051">
    <property type="protein sequence ID" value="WOK08384.1"/>
    <property type="molecule type" value="Genomic_DNA"/>
</dbReference>
<accession>A0ABZ0IW97</accession>
<dbReference type="PANTHER" id="PTHR30069">
    <property type="entry name" value="TONB-DEPENDENT OUTER MEMBRANE RECEPTOR"/>
    <property type="match status" value="1"/>
</dbReference>
<organism evidence="14 15">
    <name type="scientific">Imperialibacter roseus</name>
    <dbReference type="NCBI Taxonomy" id="1324217"/>
    <lineage>
        <taxon>Bacteria</taxon>
        <taxon>Pseudomonadati</taxon>
        <taxon>Bacteroidota</taxon>
        <taxon>Cytophagia</taxon>
        <taxon>Cytophagales</taxon>
        <taxon>Flammeovirgaceae</taxon>
        <taxon>Imperialibacter</taxon>
    </lineage>
</organism>
<keyword evidence="8 14" id="KW-0675">Receptor</keyword>
<dbReference type="InterPro" id="IPR008969">
    <property type="entry name" value="CarboxyPept-like_regulatory"/>
</dbReference>